<proteinExistence type="predicted"/>
<dbReference type="AlphaFoldDB" id="A0A3N4I9A8"/>
<name>A0A3N4I9A8_ASCIM</name>
<feature type="compositionally biased region" description="Low complexity" evidence="1">
    <location>
        <begin position="154"/>
        <end position="164"/>
    </location>
</feature>
<evidence type="ECO:0000256" key="2">
    <source>
        <dbReference type="SAM" id="Phobius"/>
    </source>
</evidence>
<dbReference type="EMBL" id="ML119670">
    <property type="protein sequence ID" value="RPA82665.1"/>
    <property type="molecule type" value="Genomic_DNA"/>
</dbReference>
<protein>
    <submittedName>
        <fullName evidence="3">Uncharacterized protein</fullName>
    </submittedName>
</protein>
<keyword evidence="2" id="KW-1133">Transmembrane helix</keyword>
<reference evidence="3 4" key="1">
    <citation type="journal article" date="2018" name="Nat. Ecol. Evol.">
        <title>Pezizomycetes genomes reveal the molecular basis of ectomycorrhizal truffle lifestyle.</title>
        <authorList>
            <person name="Murat C."/>
            <person name="Payen T."/>
            <person name="Noel B."/>
            <person name="Kuo A."/>
            <person name="Morin E."/>
            <person name="Chen J."/>
            <person name="Kohler A."/>
            <person name="Krizsan K."/>
            <person name="Balestrini R."/>
            <person name="Da Silva C."/>
            <person name="Montanini B."/>
            <person name="Hainaut M."/>
            <person name="Levati E."/>
            <person name="Barry K.W."/>
            <person name="Belfiori B."/>
            <person name="Cichocki N."/>
            <person name="Clum A."/>
            <person name="Dockter R.B."/>
            <person name="Fauchery L."/>
            <person name="Guy J."/>
            <person name="Iotti M."/>
            <person name="Le Tacon F."/>
            <person name="Lindquist E.A."/>
            <person name="Lipzen A."/>
            <person name="Malagnac F."/>
            <person name="Mello A."/>
            <person name="Molinier V."/>
            <person name="Miyauchi S."/>
            <person name="Poulain J."/>
            <person name="Riccioni C."/>
            <person name="Rubini A."/>
            <person name="Sitrit Y."/>
            <person name="Splivallo R."/>
            <person name="Traeger S."/>
            <person name="Wang M."/>
            <person name="Zifcakova L."/>
            <person name="Wipf D."/>
            <person name="Zambonelli A."/>
            <person name="Paolocci F."/>
            <person name="Nowrousian M."/>
            <person name="Ottonello S."/>
            <person name="Baldrian P."/>
            <person name="Spatafora J.W."/>
            <person name="Henrissat B."/>
            <person name="Nagy L.G."/>
            <person name="Aury J.M."/>
            <person name="Wincker P."/>
            <person name="Grigoriev I.V."/>
            <person name="Bonfante P."/>
            <person name="Martin F.M."/>
        </authorList>
    </citation>
    <scope>NUCLEOTIDE SEQUENCE [LARGE SCALE GENOMIC DNA]</scope>
    <source>
        <strain evidence="3 4">RN42</strain>
    </source>
</reference>
<evidence type="ECO:0000313" key="4">
    <source>
        <dbReference type="Proteomes" id="UP000275078"/>
    </source>
</evidence>
<feature type="region of interest" description="Disordered" evidence="1">
    <location>
        <begin position="88"/>
        <end position="222"/>
    </location>
</feature>
<feature type="compositionally biased region" description="Basic residues" evidence="1">
    <location>
        <begin position="89"/>
        <end position="100"/>
    </location>
</feature>
<evidence type="ECO:0000256" key="1">
    <source>
        <dbReference type="SAM" id="MobiDB-lite"/>
    </source>
</evidence>
<keyword evidence="2" id="KW-0472">Membrane</keyword>
<feature type="compositionally biased region" description="Basic and acidic residues" evidence="1">
    <location>
        <begin position="165"/>
        <end position="182"/>
    </location>
</feature>
<feature type="transmembrane region" description="Helical" evidence="2">
    <location>
        <begin position="50"/>
        <end position="72"/>
    </location>
</feature>
<accession>A0A3N4I9A8</accession>
<evidence type="ECO:0000313" key="3">
    <source>
        <dbReference type="EMBL" id="RPA82665.1"/>
    </source>
</evidence>
<keyword evidence="2" id="KW-0812">Transmembrane</keyword>
<organism evidence="3 4">
    <name type="scientific">Ascobolus immersus RN42</name>
    <dbReference type="NCBI Taxonomy" id="1160509"/>
    <lineage>
        <taxon>Eukaryota</taxon>
        <taxon>Fungi</taxon>
        <taxon>Dikarya</taxon>
        <taxon>Ascomycota</taxon>
        <taxon>Pezizomycotina</taxon>
        <taxon>Pezizomycetes</taxon>
        <taxon>Pezizales</taxon>
        <taxon>Ascobolaceae</taxon>
        <taxon>Ascobolus</taxon>
    </lineage>
</organism>
<keyword evidence="4" id="KW-1185">Reference proteome</keyword>
<dbReference type="Proteomes" id="UP000275078">
    <property type="component" value="Unassembled WGS sequence"/>
</dbReference>
<gene>
    <name evidence="3" type="ORF">BJ508DRAFT_375677</name>
</gene>
<sequence length="240" mass="25984">MAPVSSYRLLPTVRAREAAPPSTAAMPDAMIPSAFNLYCDRKIAEWRTGVIVLSCLLFAFFLTSLFLLGRVITLRGYLKNGKHLEKEMKKKKKAAKKAAKKASSSAEKTGPESGTRSAGDLNKPLPSTPNQHHNLDDVEDTSQARTNERHLAESSADTVATTSTDSKEPLIRRVSRRFERGGTVDVGAPGSASNKTDDAGPSNQEMADAGEPNPNPEERKPGWIAAYFTGPAWTKDKSGK</sequence>